<name>A0A117RS06_9ACTN</name>
<evidence type="ECO:0000256" key="1">
    <source>
        <dbReference type="SAM" id="Phobius"/>
    </source>
</evidence>
<feature type="transmembrane region" description="Helical" evidence="1">
    <location>
        <begin position="62"/>
        <end position="79"/>
    </location>
</feature>
<keyword evidence="1" id="KW-0812">Transmembrane</keyword>
<dbReference type="STRING" id="661399.AQJ67_04440"/>
<proteinExistence type="predicted"/>
<dbReference type="Proteomes" id="UP000053429">
    <property type="component" value="Unassembled WGS sequence"/>
</dbReference>
<accession>A0A117RS06</accession>
<dbReference type="OrthoDB" id="8588554at2"/>
<evidence type="ECO:0000313" key="3">
    <source>
        <dbReference type="Proteomes" id="UP000053429"/>
    </source>
</evidence>
<dbReference type="Pfam" id="PF06496">
    <property type="entry name" value="DUF1097"/>
    <property type="match status" value="1"/>
</dbReference>
<dbReference type="InterPro" id="IPR009476">
    <property type="entry name" value="DUF1097"/>
</dbReference>
<organism evidence="2 3">
    <name type="scientific">Streptomyces caeruleatus</name>
    <dbReference type="NCBI Taxonomy" id="661399"/>
    <lineage>
        <taxon>Bacteria</taxon>
        <taxon>Bacillati</taxon>
        <taxon>Actinomycetota</taxon>
        <taxon>Actinomycetes</taxon>
        <taxon>Kitasatosporales</taxon>
        <taxon>Streptomycetaceae</taxon>
        <taxon>Streptomyces</taxon>
    </lineage>
</organism>
<evidence type="ECO:0008006" key="4">
    <source>
        <dbReference type="Google" id="ProtNLM"/>
    </source>
</evidence>
<keyword evidence="1" id="KW-1133">Transmembrane helix</keyword>
<keyword evidence="3" id="KW-1185">Reference proteome</keyword>
<reference evidence="2 3" key="1">
    <citation type="submission" date="2015-10" db="EMBL/GenBank/DDBJ databases">
        <title>Draft genome sequence of Streptomyces caeruleatus NRRL B-24802, type strain for the species Streptomyces caeruleatus.</title>
        <authorList>
            <person name="Ruckert C."/>
            <person name="Winkler A."/>
            <person name="Kalinowski J."/>
            <person name="Kampfer P."/>
            <person name="Glaeser S."/>
        </authorList>
    </citation>
    <scope>NUCLEOTIDE SEQUENCE [LARGE SCALE GENOMIC DNA]</scope>
    <source>
        <strain evidence="2 3">NRRL B-24802</strain>
    </source>
</reference>
<gene>
    <name evidence="2" type="ORF">AQJ67_04440</name>
</gene>
<protein>
    <recommendedName>
        <fullName evidence="4">DUF1097 domain-containing protein</fullName>
    </recommendedName>
</protein>
<feature type="transmembrane region" description="Helical" evidence="1">
    <location>
        <begin position="85"/>
        <end position="102"/>
    </location>
</feature>
<comment type="caution">
    <text evidence="2">The sequence shown here is derived from an EMBL/GenBank/DDBJ whole genome shotgun (WGS) entry which is preliminary data.</text>
</comment>
<dbReference type="AlphaFoldDB" id="A0A117RS06"/>
<sequence length="164" mass="16716">MKKLIALGISIGLLAGVFTAVSASVHSLGGLRAPLVVWVGFAAWACFYSAGGKAAGLGKTLGANATGLLWGWLIFWAATQLAPDSAVILGLCVAVGAFGMCVQARWSPLSFIPGAFVGAACYFGNGTVWQSTLISLVVGALLAYASEALGELPLRTGRTTKQPA</sequence>
<keyword evidence="1" id="KW-0472">Membrane</keyword>
<feature type="transmembrane region" description="Helical" evidence="1">
    <location>
        <begin position="133"/>
        <end position="154"/>
    </location>
</feature>
<feature type="transmembrane region" description="Helical" evidence="1">
    <location>
        <begin position="33"/>
        <end position="50"/>
    </location>
</feature>
<dbReference type="EMBL" id="LMWY01000003">
    <property type="protein sequence ID" value="KUO06051.1"/>
    <property type="molecule type" value="Genomic_DNA"/>
</dbReference>
<dbReference type="RefSeq" id="WP_062716615.1">
    <property type="nucleotide sequence ID" value="NZ_KQ948924.1"/>
</dbReference>
<evidence type="ECO:0000313" key="2">
    <source>
        <dbReference type="EMBL" id="KUO06051.1"/>
    </source>
</evidence>